<accession>A0A5R9F0N1</accession>
<gene>
    <name evidence="12" type="ORF">FCL54_17540</name>
</gene>
<dbReference type="Gene3D" id="3.10.520.10">
    <property type="entry name" value="ApbE-like domains"/>
    <property type="match status" value="1"/>
</dbReference>
<dbReference type="PANTHER" id="PTHR30040">
    <property type="entry name" value="THIAMINE BIOSYNTHESIS LIPOPROTEIN APBE"/>
    <property type="match status" value="1"/>
</dbReference>
<evidence type="ECO:0000256" key="9">
    <source>
        <dbReference type="ARBA" id="ARBA00031306"/>
    </source>
</evidence>
<dbReference type="SUPFAM" id="SSF143631">
    <property type="entry name" value="ApbE-like"/>
    <property type="match status" value="1"/>
</dbReference>
<feature type="domain" description="PH" evidence="11">
    <location>
        <begin position="1"/>
        <end position="36"/>
    </location>
</feature>
<keyword evidence="4" id="KW-0285">Flavoprotein</keyword>
<evidence type="ECO:0000256" key="4">
    <source>
        <dbReference type="ARBA" id="ARBA00022630"/>
    </source>
</evidence>
<proteinExistence type="predicted"/>
<evidence type="ECO:0000256" key="6">
    <source>
        <dbReference type="ARBA" id="ARBA00022723"/>
    </source>
</evidence>
<sequence length="310" mass="35234">MTKSIEFSCMGSSFFVEAENHAELKQWFNDIEQTYSRFRNESYLSWFNRLEPSDKWVTVSPDFYSILVEVTDYMKRMDGLFNPFLGAQLKALGYDRPFSEMKRRGIKACLPAYHENKILLHSGQPLVKKLQNVELDLGGFVKGWSVDRAYHMARGHNVFIDGGGDMRFSFAEPEVIGIMNPFDSNTDIVQLKIRKGAIATSNVLHRRWQTEDGFYHHILNGKTGENPESDVVQVTVLASSVREAEVYAKVLCMMNGELVESWLGQRDRSIAAIVITDDKKIRITENIAEFCEGVKTAWSSQHGNGQGSQV</sequence>
<evidence type="ECO:0000313" key="12">
    <source>
        <dbReference type="EMBL" id="TLS35996.1"/>
    </source>
</evidence>
<keyword evidence="7" id="KW-0274">FAD</keyword>
<dbReference type="InterPro" id="IPR001849">
    <property type="entry name" value="PH_domain"/>
</dbReference>
<dbReference type="EC" id="2.7.1.180" evidence="2"/>
<dbReference type="EMBL" id="SWLG01000014">
    <property type="protein sequence ID" value="TLS35996.1"/>
    <property type="molecule type" value="Genomic_DNA"/>
</dbReference>
<keyword evidence="6" id="KW-0479">Metal-binding</keyword>
<dbReference type="OrthoDB" id="9778595at2"/>
<keyword evidence="13" id="KW-1185">Reference proteome</keyword>
<organism evidence="12 13">
    <name type="scientific">Exobacillus caeni</name>
    <dbReference type="NCBI Taxonomy" id="2574798"/>
    <lineage>
        <taxon>Bacteria</taxon>
        <taxon>Bacillati</taxon>
        <taxon>Bacillota</taxon>
        <taxon>Bacilli</taxon>
        <taxon>Bacillales</taxon>
        <taxon>Guptibacillaceae</taxon>
        <taxon>Exobacillus</taxon>
    </lineage>
</organism>
<keyword evidence="8" id="KW-0460">Magnesium</keyword>
<evidence type="ECO:0000256" key="5">
    <source>
        <dbReference type="ARBA" id="ARBA00022679"/>
    </source>
</evidence>
<name>A0A5R9F0N1_9BACL</name>
<evidence type="ECO:0000256" key="8">
    <source>
        <dbReference type="ARBA" id="ARBA00022842"/>
    </source>
</evidence>
<dbReference type="PROSITE" id="PS50003">
    <property type="entry name" value="PH_DOMAIN"/>
    <property type="match status" value="1"/>
</dbReference>
<comment type="catalytic activity">
    <reaction evidence="10">
        <text>L-threonyl-[protein] + FAD = FMN-L-threonyl-[protein] + AMP + H(+)</text>
        <dbReference type="Rhea" id="RHEA:36847"/>
        <dbReference type="Rhea" id="RHEA-COMP:11060"/>
        <dbReference type="Rhea" id="RHEA-COMP:11061"/>
        <dbReference type="ChEBI" id="CHEBI:15378"/>
        <dbReference type="ChEBI" id="CHEBI:30013"/>
        <dbReference type="ChEBI" id="CHEBI:57692"/>
        <dbReference type="ChEBI" id="CHEBI:74257"/>
        <dbReference type="ChEBI" id="CHEBI:456215"/>
        <dbReference type="EC" id="2.7.1.180"/>
    </reaction>
</comment>
<keyword evidence="5 12" id="KW-0808">Transferase</keyword>
<reference evidence="12 13" key="1">
    <citation type="submission" date="2019-04" db="EMBL/GenBank/DDBJ databases">
        <title>Bacillus caeni sp. nov., a bacterium isolated from mangrove sediment.</title>
        <authorList>
            <person name="Huang H."/>
            <person name="Mo K."/>
            <person name="Hu Y."/>
        </authorList>
    </citation>
    <scope>NUCLEOTIDE SEQUENCE [LARGE SCALE GENOMIC DNA]</scope>
    <source>
        <strain evidence="12 13">HB172195</strain>
    </source>
</reference>
<dbReference type="GO" id="GO:0016740">
    <property type="term" value="F:transferase activity"/>
    <property type="evidence" value="ECO:0007669"/>
    <property type="project" value="UniProtKB-KW"/>
</dbReference>
<dbReference type="Pfam" id="PF02424">
    <property type="entry name" value="ApbE"/>
    <property type="match status" value="1"/>
</dbReference>
<evidence type="ECO:0000256" key="1">
    <source>
        <dbReference type="ARBA" id="ARBA00001946"/>
    </source>
</evidence>
<comment type="caution">
    <text evidence="12">The sequence shown here is derived from an EMBL/GenBank/DDBJ whole genome shotgun (WGS) entry which is preliminary data.</text>
</comment>
<dbReference type="InterPro" id="IPR024932">
    <property type="entry name" value="ApbE"/>
</dbReference>
<dbReference type="GO" id="GO:0046872">
    <property type="term" value="F:metal ion binding"/>
    <property type="evidence" value="ECO:0007669"/>
    <property type="project" value="UniProtKB-KW"/>
</dbReference>
<evidence type="ECO:0000256" key="10">
    <source>
        <dbReference type="ARBA" id="ARBA00048540"/>
    </source>
</evidence>
<dbReference type="Proteomes" id="UP000308230">
    <property type="component" value="Unassembled WGS sequence"/>
</dbReference>
<dbReference type="AlphaFoldDB" id="A0A5R9F0N1"/>
<evidence type="ECO:0000256" key="3">
    <source>
        <dbReference type="ARBA" id="ARBA00016337"/>
    </source>
</evidence>
<dbReference type="RefSeq" id="WP_138128197.1">
    <property type="nucleotide sequence ID" value="NZ_SWLG01000014.1"/>
</dbReference>
<dbReference type="InterPro" id="IPR003374">
    <property type="entry name" value="ApbE-like_sf"/>
</dbReference>
<protein>
    <recommendedName>
        <fullName evidence="3">FAD:protein FMN transferase</fullName>
        <ecNumber evidence="2">2.7.1.180</ecNumber>
    </recommendedName>
    <alternativeName>
        <fullName evidence="9">Flavin transferase</fullName>
    </alternativeName>
</protein>
<evidence type="ECO:0000256" key="7">
    <source>
        <dbReference type="ARBA" id="ARBA00022827"/>
    </source>
</evidence>
<evidence type="ECO:0000256" key="2">
    <source>
        <dbReference type="ARBA" id="ARBA00011955"/>
    </source>
</evidence>
<comment type="cofactor">
    <cofactor evidence="1">
        <name>Mg(2+)</name>
        <dbReference type="ChEBI" id="CHEBI:18420"/>
    </cofactor>
</comment>
<evidence type="ECO:0000259" key="11">
    <source>
        <dbReference type="PROSITE" id="PS50003"/>
    </source>
</evidence>
<dbReference type="PANTHER" id="PTHR30040:SF2">
    <property type="entry name" value="FAD:PROTEIN FMN TRANSFERASE"/>
    <property type="match status" value="1"/>
</dbReference>
<evidence type="ECO:0000313" key="13">
    <source>
        <dbReference type="Proteomes" id="UP000308230"/>
    </source>
</evidence>